<keyword evidence="2" id="KW-1185">Reference proteome</keyword>
<evidence type="ECO:0000313" key="2">
    <source>
        <dbReference type="Proteomes" id="UP000199403"/>
    </source>
</evidence>
<protein>
    <submittedName>
        <fullName evidence="1">Bacteriocin-protection, YdeI or OmpD-Associated</fullName>
    </submittedName>
</protein>
<evidence type="ECO:0000313" key="1">
    <source>
        <dbReference type="EMBL" id="SEJ50398.1"/>
    </source>
</evidence>
<gene>
    <name evidence="1" type="ORF">SAMN05192553_104340</name>
</gene>
<dbReference type="Proteomes" id="UP000199403">
    <property type="component" value="Unassembled WGS sequence"/>
</dbReference>
<dbReference type="InterPro" id="IPR037079">
    <property type="entry name" value="AF2212/PG0164-like_sf"/>
</dbReference>
<name>A0A1H6ZAP3_9BACT</name>
<dbReference type="Pfam" id="PF08922">
    <property type="entry name" value="DUF1905"/>
    <property type="match status" value="1"/>
</dbReference>
<sequence>MTREFTAGLCRFDSNLWQFHLPVPEEVVKELTKAGNKRVRCTLNGAVDFPAALMKGKEYWYLLVNKKTRTALDLNPGVQVRVQLVSDASEYGHPVPESLQVLLEQDEEFHRLFHALTKGKQRSLIYLTGTVKNPNSQLNRALAIMSQLKESGGKLDFKQLNEKIKYYNNL</sequence>
<organism evidence="1 2">
    <name type="scientific">Cyclobacterium xiamenense</name>
    <dbReference type="NCBI Taxonomy" id="1297121"/>
    <lineage>
        <taxon>Bacteria</taxon>
        <taxon>Pseudomonadati</taxon>
        <taxon>Bacteroidota</taxon>
        <taxon>Cytophagia</taxon>
        <taxon>Cytophagales</taxon>
        <taxon>Cyclobacteriaceae</taxon>
        <taxon>Cyclobacterium</taxon>
    </lineage>
</organism>
<dbReference type="Pfam" id="PF13376">
    <property type="entry name" value="OmdA"/>
    <property type="match status" value="1"/>
</dbReference>
<dbReference type="SUPFAM" id="SSF141694">
    <property type="entry name" value="AF2212/PG0164-like"/>
    <property type="match status" value="1"/>
</dbReference>
<accession>A0A1H6ZAP3</accession>
<proteinExistence type="predicted"/>
<dbReference type="RefSeq" id="WP_092175729.1">
    <property type="nucleotide sequence ID" value="NZ_FNZH01000004.1"/>
</dbReference>
<dbReference type="STRING" id="1416801.SAMN05192553_104340"/>
<dbReference type="InterPro" id="IPR015018">
    <property type="entry name" value="DUF1905"/>
</dbReference>
<dbReference type="AlphaFoldDB" id="A0A1H6ZAP3"/>
<dbReference type="Gene3D" id="2.40.30.100">
    <property type="entry name" value="AF2212/PG0164-like"/>
    <property type="match status" value="1"/>
</dbReference>
<dbReference type="EMBL" id="FNZH01000004">
    <property type="protein sequence ID" value="SEJ50398.1"/>
    <property type="molecule type" value="Genomic_DNA"/>
</dbReference>
<dbReference type="OrthoDB" id="959664at2"/>
<reference evidence="2" key="1">
    <citation type="submission" date="2016-10" db="EMBL/GenBank/DDBJ databases">
        <authorList>
            <person name="Varghese N."/>
            <person name="Submissions S."/>
        </authorList>
    </citation>
    <scope>NUCLEOTIDE SEQUENCE [LARGE SCALE GENOMIC DNA]</scope>
    <source>
        <strain evidence="2">IBRC-M 10761</strain>
    </source>
</reference>